<protein>
    <submittedName>
        <fullName evidence="10">ABC transporter related protein</fullName>
    </submittedName>
</protein>
<dbReference type="SUPFAM" id="SSF90123">
    <property type="entry name" value="ABC transporter transmembrane region"/>
    <property type="match status" value="1"/>
</dbReference>
<dbReference type="GO" id="GO:0016887">
    <property type="term" value="F:ATP hydrolysis activity"/>
    <property type="evidence" value="ECO:0007669"/>
    <property type="project" value="InterPro"/>
</dbReference>
<dbReference type="Gene3D" id="1.20.1560.10">
    <property type="entry name" value="ABC transporter type 1, transmembrane domain"/>
    <property type="match status" value="1"/>
</dbReference>
<dbReference type="InterPro" id="IPR003439">
    <property type="entry name" value="ABC_transporter-like_ATP-bd"/>
</dbReference>
<keyword evidence="3" id="KW-0547">Nucleotide-binding</keyword>
<dbReference type="GO" id="GO:0005886">
    <property type="term" value="C:plasma membrane"/>
    <property type="evidence" value="ECO:0007669"/>
    <property type="project" value="UniProtKB-SubCell"/>
</dbReference>
<feature type="transmembrane region" description="Helical" evidence="7">
    <location>
        <begin position="181"/>
        <end position="200"/>
    </location>
</feature>
<dbReference type="Pfam" id="PF00664">
    <property type="entry name" value="ABC_membrane"/>
    <property type="match status" value="1"/>
</dbReference>
<dbReference type="SUPFAM" id="SSF52540">
    <property type="entry name" value="P-loop containing nucleoside triphosphate hydrolases"/>
    <property type="match status" value="1"/>
</dbReference>
<evidence type="ECO:0000256" key="5">
    <source>
        <dbReference type="ARBA" id="ARBA00022989"/>
    </source>
</evidence>
<sequence length="588" mass="63722">MIMLDDLRKVWTLFTPDSRRRAVGLLVLVVLMALVEAAGVLSILPFLSVLGDPGVVQRNPLIAAAYREFGFQGARQFTVALGIFSVVFVLASSALKVTTQHVLNRFVHLQRHSISMRLLATYLQQPYAFFLARNSSDLSKAILSETDQILSNLIQPLAQMVAQLVVVMAMVTLILCYDPLMALVLLGTVGALYAVIYSLVRKRLGRIGAERIAANRERYQACNEALGGIKDVKVTNSAGAYMSRFRHASRTFSRHLASNDTLSQAPLYLVEAVGYSCLILVALLLLARAENVGEVLPALGLYGIAAYRMLPAAQIIYRGFAKLRFSSAALEMLSADLGLEMPLLPCVLNPVEMVEPRHEIRLVGITFAYPSAPEKKVIEGFDLVIPACSTVGICGRSGAGKSTLMDILLGLLRPSEGRLMVDDVIIDDASVPAWQRSIGYVPQHIFLADASVAANIAFGVPKAEIDMVAVEKAARAAQIHEFVAGELAQGYATYVGERGVRLSGGQRQRLGIARALYRDPPILLFDEATSALDADTERALNESIRALKGKRTMVVIAHKESSLAMCDRVIEVGRTRTSGNDAVGGAQA</sequence>
<dbReference type="InterPro" id="IPR039421">
    <property type="entry name" value="Type_1_exporter"/>
</dbReference>
<feature type="transmembrane region" description="Helical" evidence="7">
    <location>
        <begin position="267"/>
        <end position="287"/>
    </location>
</feature>
<evidence type="ECO:0000259" key="8">
    <source>
        <dbReference type="PROSITE" id="PS50893"/>
    </source>
</evidence>
<dbReference type="Pfam" id="PF00005">
    <property type="entry name" value="ABC_tran"/>
    <property type="match status" value="1"/>
</dbReference>
<dbReference type="KEGG" id="psu:Psesu_0656"/>
<keyword evidence="6 7" id="KW-0472">Membrane</keyword>
<evidence type="ECO:0000259" key="9">
    <source>
        <dbReference type="PROSITE" id="PS50929"/>
    </source>
</evidence>
<accession>E6WQR3</accession>
<name>E6WQR3_PSEUU</name>
<proteinExistence type="predicted"/>
<evidence type="ECO:0000313" key="11">
    <source>
        <dbReference type="Proteomes" id="UP000008632"/>
    </source>
</evidence>
<dbReference type="InterPro" id="IPR036640">
    <property type="entry name" value="ABC1_TM_sf"/>
</dbReference>
<dbReference type="STRING" id="743721.Psesu_0656"/>
<reference evidence="10 11" key="1">
    <citation type="submission" date="2011-01" db="EMBL/GenBank/DDBJ databases">
        <title>Complete sequence of Pseudoxanthomonas suwonensis 11-1.</title>
        <authorList>
            <consortium name="US DOE Joint Genome Institute"/>
            <person name="Lucas S."/>
            <person name="Copeland A."/>
            <person name="Lapidus A."/>
            <person name="Cheng J.-F."/>
            <person name="Goodwin L."/>
            <person name="Pitluck S."/>
            <person name="Teshima H."/>
            <person name="Detter J.C."/>
            <person name="Han C."/>
            <person name="Tapia R."/>
            <person name="Land M."/>
            <person name="Hauser L."/>
            <person name="Kyrpides N."/>
            <person name="Ivanova N."/>
            <person name="Ovchinnikova G."/>
            <person name="Siebers A.K."/>
            <person name="Allgaier M."/>
            <person name="Thelen M.P."/>
            <person name="Hugenholtz P."/>
            <person name="Gladden J."/>
            <person name="Woyke T."/>
        </authorList>
    </citation>
    <scope>NUCLEOTIDE SEQUENCE [LARGE SCALE GENOMIC DNA]</scope>
    <source>
        <strain evidence="11">11-1</strain>
    </source>
</reference>
<evidence type="ECO:0000256" key="1">
    <source>
        <dbReference type="ARBA" id="ARBA00004651"/>
    </source>
</evidence>
<dbReference type="PROSITE" id="PS50893">
    <property type="entry name" value="ABC_TRANSPORTER_2"/>
    <property type="match status" value="1"/>
</dbReference>
<evidence type="ECO:0000256" key="7">
    <source>
        <dbReference type="SAM" id="Phobius"/>
    </source>
</evidence>
<keyword evidence="11" id="KW-1185">Reference proteome</keyword>
<dbReference type="InterPro" id="IPR017871">
    <property type="entry name" value="ABC_transporter-like_CS"/>
</dbReference>
<comment type="subcellular location">
    <subcellularLocation>
        <location evidence="1">Cell membrane</location>
        <topology evidence="1">Multi-pass membrane protein</topology>
    </subcellularLocation>
</comment>
<keyword evidence="5 7" id="KW-1133">Transmembrane helix</keyword>
<feature type="transmembrane region" description="Helical" evidence="7">
    <location>
        <begin position="77"/>
        <end position="95"/>
    </location>
</feature>
<evidence type="ECO:0000256" key="6">
    <source>
        <dbReference type="ARBA" id="ARBA00023136"/>
    </source>
</evidence>
<feature type="domain" description="ABC transmembrane type-1" evidence="9">
    <location>
        <begin position="23"/>
        <end position="306"/>
    </location>
</feature>
<dbReference type="HOGENOM" id="CLU_000604_84_3_6"/>
<feature type="transmembrane region" description="Helical" evidence="7">
    <location>
        <begin position="157"/>
        <end position="175"/>
    </location>
</feature>
<dbReference type="GO" id="GO:0034040">
    <property type="term" value="F:ATPase-coupled lipid transmembrane transporter activity"/>
    <property type="evidence" value="ECO:0007669"/>
    <property type="project" value="TreeGrafter"/>
</dbReference>
<evidence type="ECO:0000256" key="2">
    <source>
        <dbReference type="ARBA" id="ARBA00022692"/>
    </source>
</evidence>
<dbReference type="PANTHER" id="PTHR24221:SF654">
    <property type="entry name" value="ATP-BINDING CASSETTE SUB-FAMILY B MEMBER 6"/>
    <property type="match status" value="1"/>
</dbReference>
<dbReference type="PROSITE" id="PS00211">
    <property type="entry name" value="ABC_TRANSPORTER_1"/>
    <property type="match status" value="1"/>
</dbReference>
<evidence type="ECO:0000313" key="10">
    <source>
        <dbReference type="EMBL" id="ADV26512.1"/>
    </source>
</evidence>
<dbReference type="GO" id="GO:0140359">
    <property type="term" value="F:ABC-type transporter activity"/>
    <property type="evidence" value="ECO:0007669"/>
    <property type="project" value="InterPro"/>
</dbReference>
<dbReference type="AlphaFoldDB" id="E6WQR3"/>
<dbReference type="eggNOG" id="COG1132">
    <property type="taxonomic scope" value="Bacteria"/>
</dbReference>
<feature type="domain" description="ABC transporter" evidence="8">
    <location>
        <begin position="360"/>
        <end position="587"/>
    </location>
</feature>
<dbReference type="InterPro" id="IPR003593">
    <property type="entry name" value="AAA+_ATPase"/>
</dbReference>
<keyword evidence="4" id="KW-0067">ATP-binding</keyword>
<evidence type="ECO:0000256" key="4">
    <source>
        <dbReference type="ARBA" id="ARBA00022840"/>
    </source>
</evidence>
<keyword evidence="2 7" id="KW-0812">Transmembrane</keyword>
<dbReference type="Gene3D" id="3.40.50.300">
    <property type="entry name" value="P-loop containing nucleotide triphosphate hydrolases"/>
    <property type="match status" value="1"/>
</dbReference>
<dbReference type="PANTHER" id="PTHR24221">
    <property type="entry name" value="ATP-BINDING CASSETTE SUB-FAMILY B"/>
    <property type="match status" value="1"/>
</dbReference>
<dbReference type="EMBL" id="CP002446">
    <property type="protein sequence ID" value="ADV26512.1"/>
    <property type="molecule type" value="Genomic_DNA"/>
</dbReference>
<dbReference type="GO" id="GO:0005524">
    <property type="term" value="F:ATP binding"/>
    <property type="evidence" value="ECO:0007669"/>
    <property type="project" value="UniProtKB-KW"/>
</dbReference>
<organism evidence="10 11">
    <name type="scientific">Pseudoxanthomonas suwonensis (strain 11-1)</name>
    <dbReference type="NCBI Taxonomy" id="743721"/>
    <lineage>
        <taxon>Bacteria</taxon>
        <taxon>Pseudomonadati</taxon>
        <taxon>Pseudomonadota</taxon>
        <taxon>Gammaproteobacteria</taxon>
        <taxon>Lysobacterales</taxon>
        <taxon>Lysobacteraceae</taxon>
        <taxon>Pseudoxanthomonas</taxon>
    </lineage>
</organism>
<dbReference type="Proteomes" id="UP000008632">
    <property type="component" value="Chromosome"/>
</dbReference>
<evidence type="ECO:0000256" key="3">
    <source>
        <dbReference type="ARBA" id="ARBA00022741"/>
    </source>
</evidence>
<dbReference type="PROSITE" id="PS50929">
    <property type="entry name" value="ABC_TM1F"/>
    <property type="match status" value="1"/>
</dbReference>
<dbReference type="InterPro" id="IPR027417">
    <property type="entry name" value="P-loop_NTPase"/>
</dbReference>
<dbReference type="SMART" id="SM00382">
    <property type="entry name" value="AAA"/>
    <property type="match status" value="1"/>
</dbReference>
<dbReference type="InterPro" id="IPR011527">
    <property type="entry name" value="ABC1_TM_dom"/>
</dbReference>
<gene>
    <name evidence="10" type="ordered locus">Psesu_0656</name>
</gene>